<feature type="compositionally biased region" description="Low complexity" evidence="1">
    <location>
        <begin position="358"/>
        <end position="381"/>
    </location>
</feature>
<evidence type="ECO:0000313" key="2">
    <source>
        <dbReference type="EMBL" id="KAG2494513.1"/>
    </source>
</evidence>
<gene>
    <name evidence="2" type="ORF">HYH03_007281</name>
</gene>
<feature type="compositionally biased region" description="Gly residues" evidence="1">
    <location>
        <begin position="382"/>
        <end position="397"/>
    </location>
</feature>
<feature type="compositionally biased region" description="Gly residues" evidence="1">
    <location>
        <begin position="231"/>
        <end position="242"/>
    </location>
</feature>
<comment type="caution">
    <text evidence="2">The sequence shown here is derived from an EMBL/GenBank/DDBJ whole genome shotgun (WGS) entry which is preliminary data.</text>
</comment>
<accession>A0A835Y4E0</accession>
<feature type="region of interest" description="Disordered" evidence="1">
    <location>
        <begin position="227"/>
        <end position="249"/>
    </location>
</feature>
<feature type="compositionally biased region" description="Low complexity" evidence="1">
    <location>
        <begin position="326"/>
        <end position="349"/>
    </location>
</feature>
<feature type="region of interest" description="Disordered" evidence="1">
    <location>
        <begin position="1"/>
        <end position="76"/>
    </location>
</feature>
<evidence type="ECO:0000256" key="1">
    <source>
        <dbReference type="SAM" id="MobiDB-lite"/>
    </source>
</evidence>
<dbReference type="AlphaFoldDB" id="A0A835Y4E0"/>
<proteinExistence type="predicted"/>
<keyword evidence="3" id="KW-1185">Reference proteome</keyword>
<dbReference type="Proteomes" id="UP000612055">
    <property type="component" value="Unassembled WGS sequence"/>
</dbReference>
<dbReference type="OrthoDB" id="548726at2759"/>
<name>A0A835Y4E0_9CHLO</name>
<feature type="region of interest" description="Disordered" evidence="1">
    <location>
        <begin position="326"/>
        <end position="397"/>
    </location>
</feature>
<reference evidence="2" key="1">
    <citation type="journal article" date="2020" name="bioRxiv">
        <title>Comparative genomics of Chlamydomonas.</title>
        <authorList>
            <person name="Craig R.J."/>
            <person name="Hasan A.R."/>
            <person name="Ness R.W."/>
            <person name="Keightley P.D."/>
        </authorList>
    </citation>
    <scope>NUCLEOTIDE SEQUENCE</scope>
    <source>
        <strain evidence="2">CCAP 11/70</strain>
    </source>
</reference>
<organism evidence="2 3">
    <name type="scientific">Edaphochlamys debaryana</name>
    <dbReference type="NCBI Taxonomy" id="47281"/>
    <lineage>
        <taxon>Eukaryota</taxon>
        <taxon>Viridiplantae</taxon>
        <taxon>Chlorophyta</taxon>
        <taxon>core chlorophytes</taxon>
        <taxon>Chlorophyceae</taxon>
        <taxon>CS clade</taxon>
        <taxon>Chlamydomonadales</taxon>
        <taxon>Chlamydomonadales incertae sedis</taxon>
        <taxon>Edaphochlamys</taxon>
    </lineage>
</organism>
<feature type="compositionally biased region" description="Pro residues" evidence="1">
    <location>
        <begin position="1"/>
        <end position="13"/>
    </location>
</feature>
<sequence>MADAPPTPQPDPADPAVEDQKQSATQSMDDTSAAGGTVGPKDLGGAPSTESPANGDRQGETLIGEASSSGSGPLPPGYVRVTVCLPGKAGRPAIDDLPIEVLACHSFADVCAAALARLHSDQAPPRGCPMQGYLVVGHVEVPLSDLDAPARAALRGFPADSGLRFDLGVPSGTGRTARARPLGSKRPPRPWAHRLLAAAVNVAKVVVAVEVAAIVRTLASEASDRLRGRRGAWGGGGGGESSGPGSDTEAAMDAVAEYVAGRAEMDVLRGHEPRRVREALEAIDTEVVEQLGVEDVRGTREAVRTLLSALREDEQAAEAAVAAGAEAGATGGTAVRGPSRGAGATPGPASGSGGGAGKESAAAAGRAASEEGPQAPLPGFGPAAGAGGTGSRGRGGR</sequence>
<evidence type="ECO:0000313" key="3">
    <source>
        <dbReference type="Proteomes" id="UP000612055"/>
    </source>
</evidence>
<dbReference type="EMBL" id="JAEHOE010000030">
    <property type="protein sequence ID" value="KAG2494513.1"/>
    <property type="molecule type" value="Genomic_DNA"/>
</dbReference>
<protein>
    <submittedName>
        <fullName evidence="2">Uncharacterized protein</fullName>
    </submittedName>
</protein>